<feature type="non-terminal residue" evidence="1">
    <location>
        <position position="134"/>
    </location>
</feature>
<organism evidence="1 2">
    <name type="scientific">Pogonophryne albipinna</name>
    <dbReference type="NCBI Taxonomy" id="1090488"/>
    <lineage>
        <taxon>Eukaryota</taxon>
        <taxon>Metazoa</taxon>
        <taxon>Chordata</taxon>
        <taxon>Craniata</taxon>
        <taxon>Vertebrata</taxon>
        <taxon>Euteleostomi</taxon>
        <taxon>Actinopterygii</taxon>
        <taxon>Neopterygii</taxon>
        <taxon>Teleostei</taxon>
        <taxon>Neoteleostei</taxon>
        <taxon>Acanthomorphata</taxon>
        <taxon>Eupercaria</taxon>
        <taxon>Perciformes</taxon>
        <taxon>Notothenioidei</taxon>
        <taxon>Pogonophryne</taxon>
    </lineage>
</organism>
<evidence type="ECO:0000313" key="2">
    <source>
        <dbReference type="Proteomes" id="UP001219934"/>
    </source>
</evidence>
<comment type="caution">
    <text evidence="1">The sequence shown here is derived from an EMBL/GenBank/DDBJ whole genome shotgun (WGS) entry which is preliminary data.</text>
</comment>
<evidence type="ECO:0000313" key="1">
    <source>
        <dbReference type="EMBL" id="KAJ4927213.1"/>
    </source>
</evidence>
<dbReference type="EMBL" id="JAPTMU010000019">
    <property type="protein sequence ID" value="KAJ4927213.1"/>
    <property type="molecule type" value="Genomic_DNA"/>
</dbReference>
<sequence length="134" mass="15150">VQRGGGVRAAELDVRQAVRGELFCYFVQQHRELTLRGMWKIDRGERGNKGQLYIREAIWSGLSDEGQFLLQYHRSEFRSPSVPSQGETKGIGVWRRKPNGWRGAVLIAHNAALASREQGCRVVGGQGRALWTHH</sequence>
<name>A0AAD6AL99_9TELE</name>
<reference evidence="1" key="1">
    <citation type="submission" date="2022-11" db="EMBL/GenBank/DDBJ databases">
        <title>Chromosome-level genome of Pogonophryne albipinna.</title>
        <authorList>
            <person name="Jo E."/>
        </authorList>
    </citation>
    <scope>NUCLEOTIDE SEQUENCE</scope>
    <source>
        <strain evidence="1">SGF0006</strain>
        <tissue evidence="1">Muscle</tissue>
    </source>
</reference>
<protein>
    <submittedName>
        <fullName evidence="1">Uncharacterized protein</fullName>
    </submittedName>
</protein>
<accession>A0AAD6AL99</accession>
<feature type="non-terminal residue" evidence="1">
    <location>
        <position position="1"/>
    </location>
</feature>
<dbReference type="Proteomes" id="UP001219934">
    <property type="component" value="Unassembled WGS sequence"/>
</dbReference>
<gene>
    <name evidence="1" type="ORF">JOQ06_014948</name>
</gene>
<proteinExistence type="predicted"/>
<keyword evidence="2" id="KW-1185">Reference proteome</keyword>
<dbReference type="AlphaFoldDB" id="A0AAD6AL99"/>